<name>A0ABS8TYX6_9SPHI</name>
<sequence length="296" mass="31786">MTDARLVAEVSEAGGLGILGPHAGQTTNPKSNEEVIGRMRTEIRKVQSLTDKPFGIPVMIAGNPDVYPLMVDLILEENVPVVLINGIDAAFFKIFKEAGRKILCRPLDVTPENAREAERLGADIIIATGFDEGGTLPSKTIGTFSVTSQIAHAVTIPVMSAGGITDVHGVRSVFALGAEGVYAGTLFLATLESRMADSVKKMVVNSSADDLLMFRSALSFYRSLPTPFAYKLVEMDKAGKSTEEITNVLVSNQGMRVGMVEGNLEEGYISVGNGITYIKEIRSVKAVINDVMQDFI</sequence>
<dbReference type="CDD" id="cd04730">
    <property type="entry name" value="NPD_like"/>
    <property type="match status" value="1"/>
</dbReference>
<dbReference type="Pfam" id="PF03060">
    <property type="entry name" value="NMO"/>
    <property type="match status" value="2"/>
</dbReference>
<evidence type="ECO:0000256" key="2">
    <source>
        <dbReference type="ARBA" id="ARBA00022643"/>
    </source>
</evidence>
<dbReference type="EMBL" id="JAJPWV010000001">
    <property type="protein sequence ID" value="MCD8739020.1"/>
    <property type="molecule type" value="Genomic_DNA"/>
</dbReference>
<dbReference type="Proteomes" id="UP001199919">
    <property type="component" value="Unassembled WGS sequence"/>
</dbReference>
<dbReference type="InterPro" id="IPR004136">
    <property type="entry name" value="NMO"/>
</dbReference>
<reference evidence="4 5" key="1">
    <citation type="submission" date="2021-12" db="EMBL/GenBank/DDBJ databases">
        <title>Mucilaginibacter roseus genome.</title>
        <authorList>
            <person name="Ferreira J.R."/>
            <person name="Newman J.D."/>
        </authorList>
    </citation>
    <scope>NUCLEOTIDE SEQUENCE [LARGE SCALE GENOMIC DNA]</scope>
    <source>
        <strain evidence="4 5">LMG 28454</strain>
    </source>
</reference>
<accession>A0ABS8TYX6</accession>
<keyword evidence="2" id="KW-0288">FMN</keyword>
<dbReference type="InterPro" id="IPR013785">
    <property type="entry name" value="Aldolase_TIM"/>
</dbReference>
<organism evidence="4 5">
    <name type="scientific">Mucilaginibacter roseus</name>
    <dbReference type="NCBI Taxonomy" id="1528868"/>
    <lineage>
        <taxon>Bacteria</taxon>
        <taxon>Pseudomonadati</taxon>
        <taxon>Bacteroidota</taxon>
        <taxon>Sphingobacteriia</taxon>
        <taxon>Sphingobacteriales</taxon>
        <taxon>Sphingobacteriaceae</taxon>
        <taxon>Mucilaginibacter</taxon>
    </lineage>
</organism>
<dbReference type="PANTHER" id="PTHR32332:SF20">
    <property type="entry name" value="2-NITROPROPANE DIOXYGENASE-LIKE PROTEIN"/>
    <property type="match status" value="1"/>
</dbReference>
<dbReference type="Gene3D" id="3.20.20.70">
    <property type="entry name" value="Aldolase class I"/>
    <property type="match status" value="1"/>
</dbReference>
<dbReference type="GO" id="GO:0004497">
    <property type="term" value="F:monooxygenase activity"/>
    <property type="evidence" value="ECO:0007669"/>
    <property type="project" value="UniProtKB-KW"/>
</dbReference>
<dbReference type="SUPFAM" id="SSF51412">
    <property type="entry name" value="Inosine monophosphate dehydrogenase (IMPDH)"/>
    <property type="match status" value="1"/>
</dbReference>
<evidence type="ECO:0000313" key="5">
    <source>
        <dbReference type="Proteomes" id="UP001199919"/>
    </source>
</evidence>
<evidence type="ECO:0000313" key="4">
    <source>
        <dbReference type="EMBL" id="MCD8739020.1"/>
    </source>
</evidence>
<evidence type="ECO:0000256" key="1">
    <source>
        <dbReference type="ARBA" id="ARBA00022630"/>
    </source>
</evidence>
<evidence type="ECO:0000256" key="3">
    <source>
        <dbReference type="ARBA" id="ARBA00023002"/>
    </source>
</evidence>
<dbReference type="PANTHER" id="PTHR32332">
    <property type="entry name" value="2-NITROPROPANE DIOXYGENASE"/>
    <property type="match status" value="1"/>
</dbReference>
<keyword evidence="4" id="KW-0503">Monooxygenase</keyword>
<proteinExistence type="predicted"/>
<keyword evidence="1" id="KW-0285">Flavoprotein</keyword>
<keyword evidence="5" id="KW-1185">Reference proteome</keyword>
<comment type="caution">
    <text evidence="4">The sequence shown here is derived from an EMBL/GenBank/DDBJ whole genome shotgun (WGS) entry which is preliminary data.</text>
</comment>
<gene>
    <name evidence="4" type="ORF">LT679_00275</name>
</gene>
<keyword evidence="3" id="KW-0560">Oxidoreductase</keyword>
<protein>
    <submittedName>
        <fullName evidence="4">Nitronate monooxygenase</fullName>
    </submittedName>
</protein>